<feature type="region of interest" description="Disordered" evidence="1">
    <location>
        <begin position="1"/>
        <end position="34"/>
    </location>
</feature>
<feature type="compositionally biased region" description="Acidic residues" evidence="1">
    <location>
        <begin position="1"/>
        <end position="23"/>
    </location>
</feature>
<proteinExistence type="predicted"/>
<sequence length="69" mass="7484">IGFDTGEDDLEFMDEEDPIDGDTIDNTGQEPKGPFDFGCGEDRGDVINPADYFAADEEDVVDEADGPTH</sequence>
<evidence type="ECO:0000256" key="1">
    <source>
        <dbReference type="SAM" id="MobiDB-lite"/>
    </source>
</evidence>
<organism evidence="2">
    <name type="scientific">marine sediment metagenome</name>
    <dbReference type="NCBI Taxonomy" id="412755"/>
    <lineage>
        <taxon>unclassified sequences</taxon>
        <taxon>metagenomes</taxon>
        <taxon>ecological metagenomes</taxon>
    </lineage>
</organism>
<dbReference type="EMBL" id="BARS01017757">
    <property type="protein sequence ID" value="GAF87234.1"/>
    <property type="molecule type" value="Genomic_DNA"/>
</dbReference>
<evidence type="ECO:0000313" key="2">
    <source>
        <dbReference type="EMBL" id="GAF87234.1"/>
    </source>
</evidence>
<accession>X0T1V0</accession>
<comment type="caution">
    <text evidence="2">The sequence shown here is derived from an EMBL/GenBank/DDBJ whole genome shotgun (WGS) entry which is preliminary data.</text>
</comment>
<reference evidence="2" key="1">
    <citation type="journal article" date="2014" name="Front. Microbiol.">
        <title>High frequency of phylogenetically diverse reductive dehalogenase-homologous genes in deep subseafloor sedimentary metagenomes.</title>
        <authorList>
            <person name="Kawai M."/>
            <person name="Futagami T."/>
            <person name="Toyoda A."/>
            <person name="Takaki Y."/>
            <person name="Nishi S."/>
            <person name="Hori S."/>
            <person name="Arai W."/>
            <person name="Tsubouchi T."/>
            <person name="Morono Y."/>
            <person name="Uchiyama I."/>
            <person name="Ito T."/>
            <person name="Fujiyama A."/>
            <person name="Inagaki F."/>
            <person name="Takami H."/>
        </authorList>
    </citation>
    <scope>NUCLEOTIDE SEQUENCE</scope>
    <source>
        <strain evidence="2">Expedition CK06-06</strain>
    </source>
</reference>
<name>X0T1V0_9ZZZZ</name>
<gene>
    <name evidence="2" type="ORF">S01H1_29000</name>
</gene>
<feature type="non-terminal residue" evidence="2">
    <location>
        <position position="1"/>
    </location>
</feature>
<dbReference type="AlphaFoldDB" id="X0T1V0"/>
<protein>
    <submittedName>
        <fullName evidence="2">Uncharacterized protein</fullName>
    </submittedName>
</protein>